<evidence type="ECO:0000256" key="1">
    <source>
        <dbReference type="SAM" id="MobiDB-lite"/>
    </source>
</evidence>
<name>A0AAV5VAB5_9BILA</name>
<feature type="non-terminal residue" evidence="2">
    <location>
        <position position="109"/>
    </location>
</feature>
<sequence>MNKNVVTIPSSSKTGIASIPPSSKEISATPFSLAEDKTQPCSPKGIENEPKNPTLYIEANKSQHVEKVVMDQEKFDKRFGYRRINISLGRKMYYHFNKVRRWGRYEWLD</sequence>
<accession>A0AAV5VAB5</accession>
<dbReference type="Proteomes" id="UP001432322">
    <property type="component" value="Unassembled WGS sequence"/>
</dbReference>
<evidence type="ECO:0000313" key="2">
    <source>
        <dbReference type="EMBL" id="GMT15177.1"/>
    </source>
</evidence>
<comment type="caution">
    <text evidence="2">The sequence shown here is derived from an EMBL/GenBank/DDBJ whole genome shotgun (WGS) entry which is preliminary data.</text>
</comment>
<dbReference type="AlphaFoldDB" id="A0AAV5VAB5"/>
<gene>
    <name evidence="2" type="ORF">PFISCL1PPCAC_6474</name>
</gene>
<dbReference type="EMBL" id="BTSY01000002">
    <property type="protein sequence ID" value="GMT15177.1"/>
    <property type="molecule type" value="Genomic_DNA"/>
</dbReference>
<evidence type="ECO:0000313" key="3">
    <source>
        <dbReference type="Proteomes" id="UP001432322"/>
    </source>
</evidence>
<keyword evidence="3" id="KW-1185">Reference proteome</keyword>
<organism evidence="2 3">
    <name type="scientific">Pristionchus fissidentatus</name>
    <dbReference type="NCBI Taxonomy" id="1538716"/>
    <lineage>
        <taxon>Eukaryota</taxon>
        <taxon>Metazoa</taxon>
        <taxon>Ecdysozoa</taxon>
        <taxon>Nematoda</taxon>
        <taxon>Chromadorea</taxon>
        <taxon>Rhabditida</taxon>
        <taxon>Rhabditina</taxon>
        <taxon>Diplogasteromorpha</taxon>
        <taxon>Diplogasteroidea</taxon>
        <taxon>Neodiplogasteridae</taxon>
        <taxon>Pristionchus</taxon>
    </lineage>
</organism>
<feature type="region of interest" description="Disordered" evidence="1">
    <location>
        <begin position="1"/>
        <end position="52"/>
    </location>
</feature>
<proteinExistence type="predicted"/>
<protein>
    <submittedName>
        <fullName evidence="2">Uncharacterized protein</fullName>
    </submittedName>
</protein>
<reference evidence="2" key="1">
    <citation type="submission" date="2023-10" db="EMBL/GenBank/DDBJ databases">
        <title>Genome assembly of Pristionchus species.</title>
        <authorList>
            <person name="Yoshida K."/>
            <person name="Sommer R.J."/>
        </authorList>
    </citation>
    <scope>NUCLEOTIDE SEQUENCE</scope>
    <source>
        <strain evidence="2">RS5133</strain>
    </source>
</reference>
<feature type="compositionally biased region" description="Polar residues" evidence="1">
    <location>
        <begin position="1"/>
        <end position="30"/>
    </location>
</feature>